<feature type="domain" description="BD-FAE-like" evidence="2">
    <location>
        <begin position="22"/>
        <end position="216"/>
    </location>
</feature>
<protein>
    <submittedName>
        <fullName evidence="3">Alpha/beta hydrolase</fullName>
    </submittedName>
</protein>
<dbReference type="PANTHER" id="PTHR48081:SF33">
    <property type="entry name" value="KYNURENINE FORMAMIDASE"/>
    <property type="match status" value="1"/>
</dbReference>
<dbReference type="RefSeq" id="WP_101330499.1">
    <property type="nucleotide sequence ID" value="NZ_PJNH01000001.1"/>
</dbReference>
<dbReference type="EMBL" id="PJNH01000001">
    <property type="protein sequence ID" value="PKR78756.1"/>
    <property type="molecule type" value="Genomic_DNA"/>
</dbReference>
<name>A0A2I0QWN7_9BACI</name>
<dbReference type="GO" id="GO:0016787">
    <property type="term" value="F:hydrolase activity"/>
    <property type="evidence" value="ECO:0007669"/>
    <property type="project" value="UniProtKB-KW"/>
</dbReference>
<gene>
    <name evidence="3" type="ORF">CEY16_03090</name>
</gene>
<dbReference type="InterPro" id="IPR049492">
    <property type="entry name" value="BD-FAE-like_dom"/>
</dbReference>
<keyword evidence="4" id="KW-1185">Reference proteome</keyword>
<reference evidence="3 4" key="1">
    <citation type="submission" date="2017-06" db="EMBL/GenBank/DDBJ databases">
        <title>the draft geome sequence of Illustriluteabacillus marina B3227.</title>
        <authorList>
            <person name="He R.-H."/>
            <person name="Du Z.-J."/>
        </authorList>
    </citation>
    <scope>NUCLEOTIDE SEQUENCE [LARGE SCALE GENOMIC DNA]</scope>
    <source>
        <strain evidence="3 4">B3227</strain>
    </source>
</reference>
<sequence length="252" mass="28479">MSNKIKIFYGENHSQFGVLRVPQSKSPSPVIVTIHGGFWQEKENNPIAEDLTRKGYATWNIEYRRLGERGGGWPGTFDDVIDAVNHLTNIKETHRLDLTNVIIIGHSAGGHLALWLASRALHRNTDNIFKDLEVPIRKVISLAGVTDLKKMLEIHDEKGIKSPVTELMGGTPREVPERYKLASPIELLPMDVEQVLVHGELDQHVSVELSKDYYNKAIEQQDHVKLVVLPEIEHFKIIDPSSTAWNSVIDIF</sequence>
<dbReference type="OrthoDB" id="179999at2"/>
<proteinExistence type="predicted"/>
<dbReference type="PANTHER" id="PTHR48081">
    <property type="entry name" value="AB HYDROLASE SUPERFAMILY PROTEIN C4A8.06C"/>
    <property type="match status" value="1"/>
</dbReference>
<keyword evidence="1 3" id="KW-0378">Hydrolase</keyword>
<evidence type="ECO:0000259" key="2">
    <source>
        <dbReference type="Pfam" id="PF20434"/>
    </source>
</evidence>
<organism evidence="3 4">
    <name type="scientific">Halalkalibacillus sediminis</name>
    <dbReference type="NCBI Taxonomy" id="2018042"/>
    <lineage>
        <taxon>Bacteria</taxon>
        <taxon>Bacillati</taxon>
        <taxon>Bacillota</taxon>
        <taxon>Bacilli</taxon>
        <taxon>Bacillales</taxon>
        <taxon>Bacillaceae</taxon>
        <taxon>Halalkalibacillus</taxon>
    </lineage>
</organism>
<dbReference type="Pfam" id="PF20434">
    <property type="entry name" value="BD-FAE"/>
    <property type="match status" value="1"/>
</dbReference>
<dbReference type="Proteomes" id="UP000243524">
    <property type="component" value="Unassembled WGS sequence"/>
</dbReference>
<dbReference type="InterPro" id="IPR029058">
    <property type="entry name" value="AB_hydrolase_fold"/>
</dbReference>
<evidence type="ECO:0000313" key="4">
    <source>
        <dbReference type="Proteomes" id="UP000243524"/>
    </source>
</evidence>
<dbReference type="InterPro" id="IPR050300">
    <property type="entry name" value="GDXG_lipolytic_enzyme"/>
</dbReference>
<accession>A0A2I0QWN7</accession>
<dbReference type="SUPFAM" id="SSF53474">
    <property type="entry name" value="alpha/beta-Hydrolases"/>
    <property type="match status" value="1"/>
</dbReference>
<dbReference type="AlphaFoldDB" id="A0A2I0QWN7"/>
<evidence type="ECO:0000313" key="3">
    <source>
        <dbReference type="EMBL" id="PKR78756.1"/>
    </source>
</evidence>
<comment type="caution">
    <text evidence="3">The sequence shown here is derived from an EMBL/GenBank/DDBJ whole genome shotgun (WGS) entry which is preliminary data.</text>
</comment>
<evidence type="ECO:0000256" key="1">
    <source>
        <dbReference type="ARBA" id="ARBA00022801"/>
    </source>
</evidence>
<dbReference type="Gene3D" id="3.40.50.1820">
    <property type="entry name" value="alpha/beta hydrolase"/>
    <property type="match status" value="1"/>
</dbReference>